<dbReference type="AlphaFoldDB" id="A0A7S7LTD9"/>
<evidence type="ECO:0000313" key="1">
    <source>
        <dbReference type="EMBL" id="QOY51197.1"/>
    </source>
</evidence>
<accession>A0A7S7LTD9</accession>
<dbReference type="RefSeq" id="WP_194368311.1">
    <property type="nucleotide sequence ID" value="NZ_CP054492.1"/>
</dbReference>
<reference evidence="1 2" key="1">
    <citation type="submission" date="2020-05" db="EMBL/GenBank/DDBJ databases">
        <title>Sulfurimonas marisnigri, sp. nov., and Sulfurimonas baltica, sp. nov., manganese oxide reducing chemolithoautotrophs of the class Epsilonproteobacteria isolated from the pelagic redoxclines of the Black and Baltic Seas and emended description of the genus Sulfurimonas.</title>
        <authorList>
            <person name="Henkel J.V."/>
            <person name="Laudan C."/>
            <person name="Werner J."/>
            <person name="Neu T."/>
            <person name="Plewe S."/>
            <person name="Sproer C."/>
            <person name="Bunk B."/>
            <person name="Schulz-Vogt H.N."/>
        </authorList>
    </citation>
    <scope>NUCLEOTIDE SEQUENCE [LARGE SCALE GENOMIC DNA]</scope>
    <source>
        <strain evidence="1 2">GD2</strain>
    </source>
</reference>
<dbReference type="Proteomes" id="UP000593994">
    <property type="component" value="Chromosome"/>
</dbReference>
<proteinExistence type="predicted"/>
<sequence>MSFNAGDTVQLKSGGEIMTIEEIDDDSATCIWFDNKKVERHTFLLITLTIVE</sequence>
<dbReference type="EMBL" id="CP054492">
    <property type="protein sequence ID" value="QOY51197.1"/>
    <property type="molecule type" value="Genomic_DNA"/>
</dbReference>
<organism evidence="1 2">
    <name type="scientific">Candidatus Sulfurimonas baltica</name>
    <dbReference type="NCBI Taxonomy" id="2740404"/>
    <lineage>
        <taxon>Bacteria</taxon>
        <taxon>Pseudomonadati</taxon>
        <taxon>Campylobacterota</taxon>
        <taxon>Epsilonproteobacteria</taxon>
        <taxon>Campylobacterales</taxon>
        <taxon>Sulfurimonadaceae</taxon>
        <taxon>Sulfurimonas</taxon>
    </lineage>
</organism>
<gene>
    <name evidence="1" type="ORF">HUE88_08640</name>
</gene>
<protein>
    <submittedName>
        <fullName evidence="1">DUF2158 domain-containing protein</fullName>
    </submittedName>
</protein>
<dbReference type="KEGG" id="sbal:HUE88_08640"/>
<evidence type="ECO:0000313" key="2">
    <source>
        <dbReference type="Proteomes" id="UP000593994"/>
    </source>
</evidence>
<keyword evidence="2" id="KW-1185">Reference proteome</keyword>
<dbReference type="Pfam" id="PF09926">
    <property type="entry name" value="DUF2158"/>
    <property type="match status" value="1"/>
</dbReference>
<name>A0A7S7LTD9_9BACT</name>
<dbReference type="InterPro" id="IPR019226">
    <property type="entry name" value="DUF2158"/>
</dbReference>